<dbReference type="Pfam" id="PF13202">
    <property type="entry name" value="EF-hand_5"/>
    <property type="match status" value="1"/>
</dbReference>
<sequence length="1882" mass="213002">MEYAELVLSFKLRTMEQQLEFAEEVENGLRRSKSGSFCQPLMHARFDSRLDALKKVLLMGRRGLRFTRTTIDITLRLHCLLPRHSIMRGKHELRRTWRRMIHVLASLAATANSILHSDADAIRAARTDEYLNCFQLPLLAGQSGVTTPAPHRQTASLIYPFQRPGGNVRTWHVFVDRFSIAFSRLLAKLVYQVKAMTASLDFGFLTGAGSLLFWGDERSLEGHTTWRWPNHLRDCSEPTLEEVSTLSFLISNETPMEVLETVWMIAVQVLDMSDNLHILFVEDSIHELTQTIYRPVFAGEITSRIRNLEASKAKHVSISMVWRRHQSSISNADVVAANLPCSHGTGDVKALIVDARERDPLLDIGDIIRMIQGQTKGYLQKKQLVGLTGWAVHMAQDKAKRFGEVPKSLWAYLDFHRRAVQAFATNHAQQQSDNLGAEQFRALVYVCNPFTLCGGHGDRTNGIISAFLIAMLTSRAFFIDFDSPLPLNMVLQPRVKDGAFVLDWRLKGLGSMGASQSFYLDDRVSFQEDLTWLLEDSIQVLHLSMNHREIKAILAHPLLKRRAEAFGFNRWPHLVARLWDLLFQPTPLLQSRLLDAAQDLGLSEDMLPVRERKEHPSYSGNIAYLAIHFRAGNESRRLWWDPSRHTLETLRSFLKCAAFVEKEHDLPSSTPWFLSSDTISAFDLPEVKELQASGKLRLLEPQGQHSWQLAHVDRSHANLGLQGFVDSYVAYLLLAAARAAQQPWPWAQNLASPEDCLGGACAVRCAHAEMYEYPGFGYGASKDEKDSKSKAAKASKEKGVKGEKKTAVVKDKGNKGKAERPKEAKAAKAAKTATKAASSLKSPQDADTPDWPKGLSVSGCKDKTVKKIVKGDFRFAGENHGRPYYKRDEKFNELDVMLYYWDDRDGSDFSGWWFGPKVGGDQVWAYQPGKDKTPPETGWKVPYDGSVDENFKVVRKKEKKEKKELREEKAAVAYPGMWYGMPTPALLDPHAAERQMQEYARLQQEETKRRLEEEFQRQKREEQMRREAERKRKEEARKKQEEIRKKREEEMKKQKELQEQRIKEGKAVFLVRKAIQKLEAATPETMEGLQKEMEECLQLHLEDTGSQKGHMKSECDKCMEKTTKRIELLNEAKRKAQEKKEADEKKRLEMETRAKDLLSELSGLLDMADKGVEQLRETAAPMETSDEQSLHEVEACSEAVEAAGADCKALIKTCMDFLVSHGPEMKEPPIVGLSPGTTDLKQRMARCLSRINECTKLSDAVLTAVRAVKDAAARRVVATAKTRSLEELFAKFDVDRDQMLSTSEVRAFAKELGVEISPEAMKQIWRSMVDEQGGVAFSRFPLLKMKLGVEKELVRDRQRKVLREARDKVRATLRAQLDTKVEVVEREVDAMKQAVVKVEGALPPLTEQDRNTLAEADLFSKTDGCKRLIQDARQVALTVQEKIKALPGGFEEKHLEDVKDLLVPDLRVLSKQMGRLDLRLHRVELLCDRFNSEVERRQQAHLYGARLFAVKVARLYAARRGRSIRQLFREMDANGDGEIDSKEFSLFFMSIDRDILEEASAPPELGKAKLPVMPVDFTEDLLAQLFKTVADGGRLSEDVFCRIMRSYGKVVKEGVMTKDLKVTGENAVRKLCVDEVLEVLEGPVEEEELKVPRVKARCISDDSEGWLTIRGNDGTTFLQDWHALFRILRDVPLTANFERPADPSSRVLDIEGEETKMENSELPEGLDKVPRQVGLVEPEVELPAKAAESAAEAAASIIDVNVQTGEVSQVSQVPLEEKVMDEDGDDIFDPESPFEPGDFDFEVEETNIGYQLLQHVDSPEHEDPDEGFRRLRAGEVVEVLEWPNNHLESGLTRMKVLALADDAMGWITQTNADGVLFAEPHS</sequence>
<evidence type="ECO:0000259" key="4">
    <source>
        <dbReference type="PROSITE" id="PS50222"/>
    </source>
</evidence>
<dbReference type="SUPFAM" id="SSF47473">
    <property type="entry name" value="EF-hand"/>
    <property type="match status" value="1"/>
</dbReference>
<evidence type="ECO:0000256" key="2">
    <source>
        <dbReference type="SAM" id="Coils"/>
    </source>
</evidence>
<evidence type="ECO:0000256" key="3">
    <source>
        <dbReference type="SAM" id="MobiDB-lite"/>
    </source>
</evidence>
<evidence type="ECO:0000256" key="1">
    <source>
        <dbReference type="ARBA" id="ARBA00022837"/>
    </source>
</evidence>
<dbReference type="SMART" id="SM00054">
    <property type="entry name" value="EFh"/>
    <property type="match status" value="2"/>
</dbReference>
<feature type="region of interest" description="Disordered" evidence="3">
    <location>
        <begin position="782"/>
        <end position="855"/>
    </location>
</feature>
<accession>A0ABP0L1M3</accession>
<keyword evidence="6" id="KW-1185">Reference proteome</keyword>
<feature type="coiled-coil region" evidence="2">
    <location>
        <begin position="1119"/>
        <end position="1153"/>
    </location>
</feature>
<organism evidence="5 6">
    <name type="scientific">Durusdinium trenchii</name>
    <dbReference type="NCBI Taxonomy" id="1381693"/>
    <lineage>
        <taxon>Eukaryota</taxon>
        <taxon>Sar</taxon>
        <taxon>Alveolata</taxon>
        <taxon>Dinophyceae</taxon>
        <taxon>Suessiales</taxon>
        <taxon>Symbiodiniaceae</taxon>
        <taxon>Durusdinium</taxon>
    </lineage>
</organism>
<evidence type="ECO:0000313" key="5">
    <source>
        <dbReference type="EMBL" id="CAK9032970.1"/>
    </source>
</evidence>
<dbReference type="InterPro" id="IPR011992">
    <property type="entry name" value="EF-hand-dom_pair"/>
</dbReference>
<name>A0ABP0L1M3_9DINO</name>
<comment type="caution">
    <text evidence="5">The sequence shown here is derived from an EMBL/GenBank/DDBJ whole genome shotgun (WGS) entry which is preliminary data.</text>
</comment>
<evidence type="ECO:0000313" key="6">
    <source>
        <dbReference type="Proteomes" id="UP001642464"/>
    </source>
</evidence>
<feature type="domain" description="EF-hand" evidence="4">
    <location>
        <begin position="1519"/>
        <end position="1554"/>
    </location>
</feature>
<feature type="compositionally biased region" description="Low complexity" evidence="3">
    <location>
        <begin position="827"/>
        <end position="837"/>
    </location>
</feature>
<dbReference type="Proteomes" id="UP001642464">
    <property type="component" value="Unassembled WGS sequence"/>
</dbReference>
<dbReference type="PROSITE" id="PS00018">
    <property type="entry name" value="EF_HAND_1"/>
    <property type="match status" value="2"/>
</dbReference>
<gene>
    <name evidence="5" type="ORF">SCF082_LOCUS20298</name>
</gene>
<keyword evidence="1" id="KW-0106">Calcium</keyword>
<dbReference type="EMBL" id="CAXAMM010014114">
    <property type="protein sequence ID" value="CAK9032970.1"/>
    <property type="molecule type" value="Genomic_DNA"/>
</dbReference>
<dbReference type="InterPro" id="IPR018247">
    <property type="entry name" value="EF_Hand_1_Ca_BS"/>
</dbReference>
<proteinExistence type="predicted"/>
<feature type="domain" description="EF-hand" evidence="4">
    <location>
        <begin position="1280"/>
        <end position="1315"/>
    </location>
</feature>
<feature type="region of interest" description="Disordered" evidence="3">
    <location>
        <begin position="1004"/>
        <end position="1059"/>
    </location>
</feature>
<dbReference type="Gene3D" id="1.10.238.10">
    <property type="entry name" value="EF-hand"/>
    <property type="match status" value="2"/>
</dbReference>
<protein>
    <submittedName>
        <fullName evidence="5">Reticulocyte-binding protein 2 homolog a</fullName>
    </submittedName>
</protein>
<dbReference type="PROSITE" id="PS50222">
    <property type="entry name" value="EF_HAND_2"/>
    <property type="match status" value="2"/>
</dbReference>
<dbReference type="CDD" id="cd00051">
    <property type="entry name" value="EFh"/>
    <property type="match status" value="1"/>
</dbReference>
<dbReference type="InterPro" id="IPR002048">
    <property type="entry name" value="EF_hand_dom"/>
</dbReference>
<feature type="compositionally biased region" description="Basic and acidic residues" evidence="3">
    <location>
        <begin position="782"/>
        <end position="826"/>
    </location>
</feature>
<reference evidence="5 6" key="1">
    <citation type="submission" date="2024-02" db="EMBL/GenBank/DDBJ databases">
        <authorList>
            <person name="Chen Y."/>
            <person name="Shah S."/>
            <person name="Dougan E. K."/>
            <person name="Thang M."/>
            <person name="Chan C."/>
        </authorList>
    </citation>
    <scope>NUCLEOTIDE SEQUENCE [LARGE SCALE GENOMIC DNA]</scope>
</reference>
<keyword evidence="2" id="KW-0175">Coiled coil</keyword>